<dbReference type="GO" id="GO:0003677">
    <property type="term" value="F:DNA binding"/>
    <property type="evidence" value="ECO:0007669"/>
    <property type="project" value="InterPro"/>
</dbReference>
<evidence type="ECO:0000256" key="9">
    <source>
        <dbReference type="SAM" id="MobiDB-lite"/>
    </source>
</evidence>
<evidence type="ECO:0000256" key="5">
    <source>
        <dbReference type="ARBA" id="ARBA00022833"/>
    </source>
</evidence>
<evidence type="ECO:0000256" key="6">
    <source>
        <dbReference type="ARBA" id="ARBA00022840"/>
    </source>
</evidence>
<dbReference type="PATRIC" id="fig|471514.4.peg.4273"/>
<dbReference type="InterPro" id="IPR027417">
    <property type="entry name" value="P-loop_NTPase"/>
</dbReference>
<dbReference type="Pfam" id="PF13177">
    <property type="entry name" value="DNA_pol3_delta2"/>
    <property type="match status" value="1"/>
</dbReference>
<dbReference type="InterPro" id="IPR050238">
    <property type="entry name" value="DNA_Rep/Repair_Clamp_Loader"/>
</dbReference>
<dbReference type="InterPro" id="IPR001270">
    <property type="entry name" value="ClpA/B"/>
</dbReference>
<comment type="caution">
    <text evidence="11">The sequence shown here is derived from an EMBL/GenBank/DDBJ whole genome shotgun (WGS) entry which is preliminary data.</text>
</comment>
<feature type="compositionally biased region" description="Polar residues" evidence="9">
    <location>
        <begin position="414"/>
        <end position="430"/>
    </location>
</feature>
<dbReference type="AlphaFoldDB" id="A0A0P9CFQ7"/>
<dbReference type="Gene3D" id="1.20.272.10">
    <property type="match status" value="1"/>
</dbReference>
<dbReference type="InterPro" id="IPR003593">
    <property type="entry name" value="AAA+_ATPase"/>
</dbReference>
<comment type="similarity">
    <text evidence="1">Belongs to the DnaX/STICHEL family.</text>
</comment>
<sequence length="599" mass="66478">MSYQALYRAWRPQTFSDLIGQPHVRQTLMNAILDGRVAHAYLFCGPRGTGKTSAAKVLAKAVNCQNPQGVEPCNQCEACVSITTGSNVDVEEIDAASNRGVDEIRQLRDKVQYAPASVMKKVYIVDEVHMLTTEAFNALLKTLEEPPSHTLFVLATTEPHKIPATIISRCQRFDFRRIEPELIIERLREICETKDWTADEESLWRIAEAADGGLRDALGLLEQTAAYARGEITAEAAAHVMGGVQTEELLALVRDIVESRLKPVIDRLIRWYSSGKDATRILYEVLQLLRDLFIVKLSGEVPPRFSKNYPQVAELCSDDWLLDAMQRLGEVYVQLRYVDQPRIALETALLGLVPRTRKSHQPEVNYQPEVSHQPQAAGSVPSHSAGTHPSTGMQPVATVSQPVPTLEAVPQKAVQPQPTSQPATQISSPATDPKDASGQRAKPRQPSARTTAARKTEVLRQLYAASDATFLEQVTNSWEEILTLVKAERITTHAWLINGDPVLATGDTIVLAFSSRIHRDAVMKQDERNLIQQVQSRVFGRDVQVLALLKADWQAFVDTLTEQSESHDDNSNPTNDGDDLVHRAVGLFGRALVEVEDKE</sequence>
<dbReference type="EMBL" id="LJCO01000030">
    <property type="protein sequence ID" value="KPV44627.1"/>
    <property type="molecule type" value="Genomic_DNA"/>
</dbReference>
<dbReference type="GO" id="GO:0009360">
    <property type="term" value="C:DNA polymerase III complex"/>
    <property type="evidence" value="ECO:0007669"/>
    <property type="project" value="InterPro"/>
</dbReference>
<dbReference type="InterPro" id="IPR012763">
    <property type="entry name" value="DNA_pol_III_sug/sutau_N"/>
</dbReference>
<dbReference type="Gene3D" id="3.40.50.300">
    <property type="entry name" value="P-loop containing nucleotide triphosphate hydrolases"/>
    <property type="match status" value="1"/>
</dbReference>
<dbReference type="GO" id="GO:0005524">
    <property type="term" value="F:ATP binding"/>
    <property type="evidence" value="ECO:0007669"/>
    <property type="project" value="UniProtKB-KW"/>
</dbReference>
<dbReference type="SMART" id="SM00382">
    <property type="entry name" value="AAA"/>
    <property type="match status" value="1"/>
</dbReference>
<keyword evidence="7" id="KW-0548">Nucleotidyltransferase</keyword>
<evidence type="ECO:0000313" key="11">
    <source>
        <dbReference type="EMBL" id="KPV44627.1"/>
    </source>
</evidence>
<dbReference type="PANTHER" id="PTHR11669:SF0">
    <property type="entry name" value="PROTEIN STICHEL-LIKE 2"/>
    <property type="match status" value="1"/>
</dbReference>
<evidence type="ECO:0000256" key="3">
    <source>
        <dbReference type="ARBA" id="ARBA00022723"/>
    </source>
</evidence>
<name>A0A0P9CFQ7_9BACL</name>
<dbReference type="InterPro" id="IPR045085">
    <property type="entry name" value="HLD_clamp_pol_III_gamma_tau"/>
</dbReference>
<keyword evidence="7" id="KW-0239">DNA-directed DNA polymerase</keyword>
<protein>
    <recommendedName>
        <fullName evidence="2">DNA-directed DNA polymerase</fullName>
        <ecNumber evidence="2">2.7.7.7</ecNumber>
    </recommendedName>
</protein>
<dbReference type="Pfam" id="PF22608">
    <property type="entry name" value="DNAX_ATPase_lid"/>
    <property type="match status" value="1"/>
</dbReference>
<dbReference type="RefSeq" id="WP_054968350.1">
    <property type="nucleotide sequence ID" value="NZ_LJCO01000030.1"/>
</dbReference>
<dbReference type="GO" id="GO:0006261">
    <property type="term" value="P:DNA-templated DNA replication"/>
    <property type="evidence" value="ECO:0007669"/>
    <property type="project" value="TreeGrafter"/>
</dbReference>
<feature type="compositionally biased region" description="Polar residues" evidence="9">
    <location>
        <begin position="362"/>
        <end position="403"/>
    </location>
</feature>
<feature type="domain" description="AAA+ ATPase" evidence="10">
    <location>
        <begin position="37"/>
        <end position="179"/>
    </location>
</feature>
<dbReference type="Proteomes" id="UP000050482">
    <property type="component" value="Unassembled WGS sequence"/>
</dbReference>
<evidence type="ECO:0000259" key="10">
    <source>
        <dbReference type="SMART" id="SM00382"/>
    </source>
</evidence>
<evidence type="ECO:0000256" key="8">
    <source>
        <dbReference type="ARBA" id="ARBA00049244"/>
    </source>
</evidence>
<dbReference type="CDD" id="cd00009">
    <property type="entry name" value="AAA"/>
    <property type="match status" value="1"/>
</dbReference>
<dbReference type="STRING" id="471514.AN477_06495"/>
<dbReference type="GO" id="GO:0003887">
    <property type="term" value="F:DNA-directed DNA polymerase activity"/>
    <property type="evidence" value="ECO:0007669"/>
    <property type="project" value="UniProtKB-KW"/>
</dbReference>
<keyword evidence="4" id="KW-0547">Nucleotide-binding</keyword>
<accession>A0A0P9CFQ7</accession>
<dbReference type="CDD" id="cd18137">
    <property type="entry name" value="HLD_clamp_pol_III_gamma_tau"/>
    <property type="match status" value="1"/>
</dbReference>
<evidence type="ECO:0000256" key="4">
    <source>
        <dbReference type="ARBA" id="ARBA00022741"/>
    </source>
</evidence>
<keyword evidence="5" id="KW-0862">Zinc</keyword>
<dbReference type="NCBIfam" id="NF004046">
    <property type="entry name" value="PRK05563.1"/>
    <property type="match status" value="1"/>
</dbReference>
<dbReference type="OrthoDB" id="9810148at2"/>
<dbReference type="Pfam" id="PF20964">
    <property type="entry name" value="DnaX_C"/>
    <property type="match status" value="1"/>
</dbReference>
<keyword evidence="12" id="KW-1185">Reference proteome</keyword>
<evidence type="ECO:0000256" key="2">
    <source>
        <dbReference type="ARBA" id="ARBA00012417"/>
    </source>
</evidence>
<keyword evidence="6" id="KW-0067">ATP-binding</keyword>
<evidence type="ECO:0000256" key="7">
    <source>
        <dbReference type="ARBA" id="ARBA00022932"/>
    </source>
</evidence>
<dbReference type="PANTHER" id="PTHR11669">
    <property type="entry name" value="REPLICATION FACTOR C / DNA POLYMERASE III GAMMA-TAU SUBUNIT"/>
    <property type="match status" value="1"/>
</dbReference>
<feature type="region of interest" description="Disordered" evidence="9">
    <location>
        <begin position="360"/>
        <end position="453"/>
    </location>
</feature>
<reference evidence="11 12" key="1">
    <citation type="submission" date="2015-09" db="EMBL/GenBank/DDBJ databases">
        <title>Draft genome sequence of Alicyclobacillus ferrooxydans DSM 22381.</title>
        <authorList>
            <person name="Hemp J."/>
        </authorList>
    </citation>
    <scope>NUCLEOTIDE SEQUENCE [LARGE SCALE GENOMIC DNA]</scope>
    <source>
        <strain evidence="11 12">TC-34</strain>
    </source>
</reference>
<evidence type="ECO:0000313" key="12">
    <source>
        <dbReference type="Proteomes" id="UP000050482"/>
    </source>
</evidence>
<dbReference type="InterPro" id="IPR048448">
    <property type="entry name" value="DnaX-like_C"/>
</dbReference>
<dbReference type="Gene3D" id="1.10.8.60">
    <property type="match status" value="1"/>
</dbReference>
<dbReference type="SUPFAM" id="SSF52540">
    <property type="entry name" value="P-loop containing nucleoside triphosphate hydrolases"/>
    <property type="match status" value="1"/>
</dbReference>
<dbReference type="PRINTS" id="PR00300">
    <property type="entry name" value="CLPPROTEASEA"/>
</dbReference>
<keyword evidence="7" id="KW-0808">Transferase</keyword>
<evidence type="ECO:0000256" key="1">
    <source>
        <dbReference type="ARBA" id="ARBA00006360"/>
    </source>
</evidence>
<dbReference type="EC" id="2.7.7.7" evidence="2"/>
<dbReference type="GO" id="GO:0046872">
    <property type="term" value="F:metal ion binding"/>
    <property type="evidence" value="ECO:0007669"/>
    <property type="project" value="UniProtKB-KW"/>
</dbReference>
<keyword evidence="3" id="KW-0479">Metal-binding</keyword>
<gene>
    <name evidence="11" type="ORF">AN477_06495</name>
</gene>
<dbReference type="NCBIfam" id="TIGR02397">
    <property type="entry name" value="dnaX_nterm"/>
    <property type="match status" value="1"/>
</dbReference>
<dbReference type="SUPFAM" id="SSF48019">
    <property type="entry name" value="post-AAA+ oligomerization domain-like"/>
    <property type="match status" value="1"/>
</dbReference>
<comment type="catalytic activity">
    <reaction evidence="8">
        <text>DNA(n) + a 2'-deoxyribonucleoside 5'-triphosphate = DNA(n+1) + diphosphate</text>
        <dbReference type="Rhea" id="RHEA:22508"/>
        <dbReference type="Rhea" id="RHEA-COMP:17339"/>
        <dbReference type="Rhea" id="RHEA-COMP:17340"/>
        <dbReference type="ChEBI" id="CHEBI:33019"/>
        <dbReference type="ChEBI" id="CHEBI:61560"/>
        <dbReference type="ChEBI" id="CHEBI:173112"/>
        <dbReference type="EC" id="2.7.7.7"/>
    </reaction>
</comment>
<dbReference type="InterPro" id="IPR008921">
    <property type="entry name" value="DNA_pol3_clamp-load_cplx_C"/>
</dbReference>
<organism evidence="11 12">
    <name type="scientific">Alicyclobacillus ferrooxydans</name>
    <dbReference type="NCBI Taxonomy" id="471514"/>
    <lineage>
        <taxon>Bacteria</taxon>
        <taxon>Bacillati</taxon>
        <taxon>Bacillota</taxon>
        <taxon>Bacilli</taxon>
        <taxon>Bacillales</taxon>
        <taxon>Alicyclobacillaceae</taxon>
        <taxon>Alicyclobacillus</taxon>
    </lineage>
</organism>
<proteinExistence type="inferred from homology"/>
<dbReference type="FunFam" id="3.40.50.300:FF:000014">
    <property type="entry name" value="DNA polymerase III subunit gamma/tau"/>
    <property type="match status" value="1"/>
</dbReference>